<protein>
    <submittedName>
        <fullName evidence="1">Uncharacterized protein</fullName>
    </submittedName>
</protein>
<reference evidence="1 2" key="1">
    <citation type="submission" date="2018-05" db="EMBL/GenBank/DDBJ databases">
        <title>Complete genome sequence of sponge-derived Streptomyces sp. HNM0039.</title>
        <authorList>
            <person name="Huang X."/>
            <person name="Zhou S."/>
        </authorList>
    </citation>
    <scope>NUCLEOTIDE SEQUENCE [LARGE SCALE GENOMIC DNA]</scope>
    <source>
        <strain evidence="1 2">HNM0039</strain>
    </source>
</reference>
<proteinExistence type="predicted"/>
<evidence type="ECO:0000313" key="2">
    <source>
        <dbReference type="Proteomes" id="UP000244900"/>
    </source>
</evidence>
<organism evidence="1 2">
    <name type="scientific">Streptomyces tirandamycinicus</name>
    <dbReference type="NCBI Taxonomy" id="2174846"/>
    <lineage>
        <taxon>Bacteria</taxon>
        <taxon>Bacillati</taxon>
        <taxon>Actinomycetota</taxon>
        <taxon>Actinomycetes</taxon>
        <taxon>Kitasatosporales</taxon>
        <taxon>Streptomycetaceae</taxon>
        <taxon>Streptomyces</taxon>
    </lineage>
</organism>
<dbReference type="AlphaFoldDB" id="A0A2S1SVI7"/>
<dbReference type="EMBL" id="CP029188">
    <property type="protein sequence ID" value="AWI30424.1"/>
    <property type="molecule type" value="Genomic_DNA"/>
</dbReference>
<sequence length="127" mass="14002">MLNQRTSAALSVATVSPEGDERAQYVAGLRGLADWLECSASPIPIGQRLLLPLHSNPAVEAFAAEHDLEVVYDREGNASTDLHFGQIAYHVFGYVDFGKHCERADERQARAWADRNGLVLRPAREEA</sequence>
<dbReference type="KEGG" id="stir:DDW44_17800"/>
<dbReference type="OrthoDB" id="4331893at2"/>
<gene>
    <name evidence="1" type="ORF">DDW44_17800</name>
</gene>
<keyword evidence="2" id="KW-1185">Reference proteome</keyword>
<name>A0A2S1SVI7_9ACTN</name>
<dbReference type="Proteomes" id="UP000244900">
    <property type="component" value="Chromosome"/>
</dbReference>
<dbReference type="RefSeq" id="WP_108907056.1">
    <property type="nucleotide sequence ID" value="NZ_CP029188.1"/>
</dbReference>
<accession>A0A2S1SVI7</accession>
<evidence type="ECO:0000313" key="1">
    <source>
        <dbReference type="EMBL" id="AWI30424.1"/>
    </source>
</evidence>